<dbReference type="RefSeq" id="WP_247382222.1">
    <property type="nucleotide sequence ID" value="NZ_JALLGV010000015.1"/>
</dbReference>
<name>A0ABD6CEJ2_9EURY</name>
<dbReference type="SUPFAM" id="SSF48592">
    <property type="entry name" value="GroEL equatorial domain-like"/>
    <property type="match status" value="1"/>
</dbReference>
<dbReference type="Gene3D" id="3.50.7.10">
    <property type="entry name" value="GroEL"/>
    <property type="match status" value="1"/>
</dbReference>
<dbReference type="PANTHER" id="PTHR11353">
    <property type="entry name" value="CHAPERONIN"/>
    <property type="match status" value="1"/>
</dbReference>
<evidence type="ECO:0000313" key="5">
    <source>
        <dbReference type="EMBL" id="MFD1588269.1"/>
    </source>
</evidence>
<evidence type="ECO:0000313" key="6">
    <source>
        <dbReference type="Proteomes" id="UP001597119"/>
    </source>
</evidence>
<keyword evidence="6" id="KW-1185">Reference proteome</keyword>
<organism evidence="5 6">
    <name type="scientific">Halorientalis brevis</name>
    <dbReference type="NCBI Taxonomy" id="1126241"/>
    <lineage>
        <taxon>Archaea</taxon>
        <taxon>Methanobacteriati</taxon>
        <taxon>Methanobacteriota</taxon>
        <taxon>Stenosarchaea group</taxon>
        <taxon>Halobacteria</taxon>
        <taxon>Halobacteriales</taxon>
        <taxon>Haloarculaceae</taxon>
        <taxon>Halorientalis</taxon>
    </lineage>
</organism>
<proteinExistence type="inferred from homology"/>
<dbReference type="Gene3D" id="3.30.260.10">
    <property type="entry name" value="TCP-1-like chaperonin intermediate domain"/>
    <property type="match status" value="1"/>
</dbReference>
<dbReference type="InterPro" id="IPR027413">
    <property type="entry name" value="GROEL-like_equatorial_sf"/>
</dbReference>
<evidence type="ECO:0000256" key="4">
    <source>
        <dbReference type="ARBA" id="ARBA00023186"/>
    </source>
</evidence>
<comment type="caution">
    <text evidence="5">The sequence shown here is derived from an EMBL/GenBank/DDBJ whole genome shotgun (WGS) entry which is preliminary data.</text>
</comment>
<dbReference type="InterPro" id="IPR027409">
    <property type="entry name" value="GroEL-like_apical_dom_sf"/>
</dbReference>
<gene>
    <name evidence="5" type="ORF">ACFR9U_14905</name>
</gene>
<evidence type="ECO:0000256" key="3">
    <source>
        <dbReference type="ARBA" id="ARBA00022840"/>
    </source>
</evidence>
<dbReference type="InterPro" id="IPR017998">
    <property type="entry name" value="Chaperone_TCP-1"/>
</dbReference>
<protein>
    <submittedName>
        <fullName evidence="5">TCP-1/cpn60 chaperonin family protein</fullName>
    </submittedName>
</protein>
<dbReference type="Gene3D" id="1.10.560.10">
    <property type="entry name" value="GroEL-like equatorial domain"/>
    <property type="match status" value="1"/>
</dbReference>
<reference evidence="5 6" key="1">
    <citation type="journal article" date="2019" name="Int. J. Syst. Evol. Microbiol.">
        <title>The Global Catalogue of Microorganisms (GCM) 10K type strain sequencing project: providing services to taxonomists for standard genome sequencing and annotation.</title>
        <authorList>
            <consortium name="The Broad Institute Genomics Platform"/>
            <consortium name="The Broad Institute Genome Sequencing Center for Infectious Disease"/>
            <person name="Wu L."/>
            <person name="Ma J."/>
        </authorList>
    </citation>
    <scope>NUCLEOTIDE SEQUENCE [LARGE SCALE GENOMIC DNA]</scope>
    <source>
        <strain evidence="5 6">CGMCC 1.12125</strain>
    </source>
</reference>
<dbReference type="SUPFAM" id="SSF54849">
    <property type="entry name" value="GroEL-intermediate domain like"/>
    <property type="match status" value="1"/>
</dbReference>
<evidence type="ECO:0000256" key="2">
    <source>
        <dbReference type="ARBA" id="ARBA00022741"/>
    </source>
</evidence>
<keyword evidence="4" id="KW-0143">Chaperone</keyword>
<keyword evidence="2" id="KW-0547">Nucleotide-binding</keyword>
<comment type="similarity">
    <text evidence="1">Belongs to the TCP-1 chaperonin family.</text>
</comment>
<dbReference type="InterPro" id="IPR027410">
    <property type="entry name" value="TCP-1-like_intermed_sf"/>
</dbReference>
<dbReference type="Proteomes" id="UP001597119">
    <property type="component" value="Unassembled WGS sequence"/>
</dbReference>
<dbReference type="Pfam" id="PF00118">
    <property type="entry name" value="Cpn60_TCP1"/>
    <property type="match status" value="1"/>
</dbReference>
<keyword evidence="3" id="KW-0067">ATP-binding</keyword>
<evidence type="ECO:0000256" key="1">
    <source>
        <dbReference type="ARBA" id="ARBA00008020"/>
    </source>
</evidence>
<dbReference type="GO" id="GO:0005524">
    <property type="term" value="F:ATP binding"/>
    <property type="evidence" value="ECO:0007669"/>
    <property type="project" value="UniProtKB-KW"/>
</dbReference>
<dbReference type="EMBL" id="JBHUDJ010000010">
    <property type="protein sequence ID" value="MFD1588269.1"/>
    <property type="molecule type" value="Genomic_DNA"/>
</dbReference>
<dbReference type="AlphaFoldDB" id="A0ABD6CEJ2"/>
<sequence length="584" mass="61528">MSTDGSDLSFPDANIVAIRGIAGALATTLGPLSNDKFVGNQVAAQNDPDPKQVAHNDYVVTSDGASILERLPLEHPIAPIVRRIAGPAHPGETSVEGAVVPDGVTSTLILAASLLDEAAALLDQGVHPTDVQRGYVHALSIAERSLDDARRLPEAFPDPHAVARSVATTVMTGNDVGGRRDEWASYAVDAVDVVGYPDEHGLAVTQVKAGSIADSRLVRGTVLTRNEVAHDDMPTEIEDATVLVVGGYKRNDVGDGRSGGLMDPDLQAEATIHLDGSTDVQSFEDVYAARRHEIVDRLVDLGVDVVVTRLGISSEFLELLAANDVMGIRGVNRENLTRLARATGGTVVKDPTDVAPDDLGHAGTVTQLMVERRRKRRKRRKIVVVDDCAQPQSVTALLCGSWGDVGEEATREFRKAARAVAMARGAGPSPGGVVPGGGAIDVGIARDVRTAAPATASREQLAMAGFADAVERIPFGLAKNSGMDPLSVVADLRAGADAGGYETGLVLPAGRVGDVTEAGILDTYATTLQGYRTAVELAGLVLRIDDAFDAEFTREPAGKDDVIFDDRGEKHEEYLAETDGTIWD</sequence>
<dbReference type="InterPro" id="IPR002423">
    <property type="entry name" value="Cpn60/GroEL/TCP-1"/>
</dbReference>
<dbReference type="SUPFAM" id="SSF52029">
    <property type="entry name" value="GroEL apical domain-like"/>
    <property type="match status" value="1"/>
</dbReference>
<accession>A0ABD6CEJ2</accession>